<keyword evidence="3" id="KW-1005">Bacterial flagellum biogenesis</keyword>
<evidence type="ECO:0000256" key="4">
    <source>
        <dbReference type="SAM" id="Coils"/>
    </source>
</evidence>
<dbReference type="EMBL" id="CP032759">
    <property type="protein sequence ID" value="AYN24734.1"/>
    <property type="molecule type" value="Genomic_DNA"/>
</dbReference>
<dbReference type="GO" id="GO:0044780">
    <property type="term" value="P:bacterial-type flagellum assembly"/>
    <property type="evidence" value="ECO:0007669"/>
    <property type="project" value="InterPro"/>
</dbReference>
<dbReference type="Pfam" id="PF05130">
    <property type="entry name" value="FlgN"/>
    <property type="match status" value="1"/>
</dbReference>
<feature type="coiled-coil region" evidence="4">
    <location>
        <begin position="1"/>
        <end position="28"/>
    </location>
</feature>
<sequence length="136" mass="16523">MKKLLNILKEMKENIIFLEDLMNQEYDNLLKSKTNIKKIELIIEKKEFFLKKISFLKQQKSVIENQYNIFPPYLPFDELHLCWNEIVSKCSLLKKKNIQNKIVLNQKFYLNQRFLNIFQKNELNKNNITYDFDGNL</sequence>
<evidence type="ECO:0000256" key="1">
    <source>
        <dbReference type="ARBA" id="ARBA00002397"/>
    </source>
</evidence>
<dbReference type="OrthoDB" id="6554581at2"/>
<evidence type="ECO:0000313" key="5">
    <source>
        <dbReference type="EMBL" id="AYN24734.1"/>
    </source>
</evidence>
<accession>A0A3G2I5M3</accession>
<evidence type="ECO:0000256" key="2">
    <source>
        <dbReference type="ARBA" id="ARBA00007703"/>
    </source>
</evidence>
<comment type="similarity">
    <text evidence="2">Belongs to the FlgN family.</text>
</comment>
<dbReference type="InterPro" id="IPR007809">
    <property type="entry name" value="FlgN-like"/>
</dbReference>
<protein>
    <submittedName>
        <fullName evidence="5">Flagellar biosynthesis protein FlgN</fullName>
    </submittedName>
</protein>
<keyword evidence="4" id="KW-0175">Coiled coil</keyword>
<keyword evidence="5" id="KW-0966">Cell projection</keyword>
<organism evidence="5 6">
    <name type="scientific">Buchnera aphidicola subsp. Rhopalosiphum maidis</name>
    <dbReference type="NCBI Taxonomy" id="118109"/>
    <lineage>
        <taxon>Bacteria</taxon>
        <taxon>Pseudomonadati</taxon>
        <taxon>Pseudomonadota</taxon>
        <taxon>Gammaproteobacteria</taxon>
        <taxon>Enterobacterales</taxon>
        <taxon>Erwiniaceae</taxon>
        <taxon>Buchnera</taxon>
    </lineage>
</organism>
<gene>
    <name evidence="5" type="ORF">D8S97_02070</name>
</gene>
<dbReference type="Proteomes" id="UP000271533">
    <property type="component" value="Chromosome"/>
</dbReference>
<name>A0A3G2I5M3_BUCRM</name>
<keyword evidence="5" id="KW-0969">Cilium</keyword>
<dbReference type="AlphaFoldDB" id="A0A3G2I5M3"/>
<dbReference type="RefSeq" id="WP_158361242.1">
    <property type="nucleotide sequence ID" value="NZ_CP032759.1"/>
</dbReference>
<comment type="function">
    <text evidence="1">Required for the efficient initiation of filament assembly.</text>
</comment>
<evidence type="ECO:0000313" key="6">
    <source>
        <dbReference type="Proteomes" id="UP000271533"/>
    </source>
</evidence>
<reference evidence="5 6" key="1">
    <citation type="submission" date="2018-10" db="EMBL/GenBank/DDBJ databases">
        <title>Genome sequence of the corn leaf aphid (Rhopalosiphum maidis Fitch).</title>
        <authorList>
            <person name="Chen W."/>
            <person name="Shakir S."/>
            <person name="Bigham M."/>
            <person name="Fei Z."/>
            <person name="Jander G."/>
        </authorList>
    </citation>
    <scope>NUCLEOTIDE SEQUENCE [LARGE SCALE GENOMIC DNA]</scope>
    <source>
        <strain evidence="5 6">BTI</strain>
    </source>
</reference>
<dbReference type="InterPro" id="IPR036679">
    <property type="entry name" value="FlgN-like_sf"/>
</dbReference>
<evidence type="ECO:0000256" key="3">
    <source>
        <dbReference type="ARBA" id="ARBA00022795"/>
    </source>
</evidence>
<keyword evidence="5" id="KW-0282">Flagellum</keyword>
<proteinExistence type="inferred from homology"/>
<dbReference type="SUPFAM" id="SSF140566">
    <property type="entry name" value="FlgN-like"/>
    <property type="match status" value="1"/>
</dbReference>